<feature type="active site" description="Nucleophile" evidence="2">
    <location>
        <position position="97"/>
    </location>
</feature>
<dbReference type="OrthoDB" id="9786110at2"/>
<dbReference type="InterPro" id="IPR012354">
    <property type="entry name" value="Esterase_lipase"/>
</dbReference>
<proteinExistence type="predicted"/>
<dbReference type="PANTHER" id="PTHR43798">
    <property type="entry name" value="MONOACYLGLYCEROL LIPASE"/>
    <property type="match status" value="1"/>
</dbReference>
<dbReference type="Pfam" id="PF12146">
    <property type="entry name" value="Hydrolase_4"/>
    <property type="match status" value="1"/>
</dbReference>
<dbReference type="EMBL" id="LT629791">
    <property type="protein sequence ID" value="SDU65897.1"/>
    <property type="molecule type" value="Genomic_DNA"/>
</dbReference>
<dbReference type="Gene3D" id="3.40.50.1820">
    <property type="entry name" value="alpha/beta hydrolase"/>
    <property type="match status" value="1"/>
</dbReference>
<evidence type="ECO:0000256" key="2">
    <source>
        <dbReference type="PIRSR" id="PIRSR017388-1"/>
    </source>
</evidence>
<dbReference type="PANTHER" id="PTHR43798:SF31">
    <property type="entry name" value="AB HYDROLASE SUPERFAMILY PROTEIN YCLE"/>
    <property type="match status" value="1"/>
</dbReference>
<evidence type="ECO:0000256" key="1">
    <source>
        <dbReference type="ARBA" id="ARBA00022801"/>
    </source>
</evidence>
<keyword evidence="6" id="KW-1185">Reference proteome</keyword>
<dbReference type="PIRSF" id="PIRSF017388">
    <property type="entry name" value="Esterase_lipase"/>
    <property type="match status" value="1"/>
</dbReference>
<dbReference type="RefSeq" id="WP_046770610.1">
    <property type="nucleotide sequence ID" value="NZ_LBMC01000023.1"/>
</dbReference>
<dbReference type="AlphaFoldDB" id="A0A1H2KAY3"/>
<evidence type="ECO:0000313" key="6">
    <source>
        <dbReference type="Proteomes" id="UP000182977"/>
    </source>
</evidence>
<dbReference type="GO" id="GO:0016020">
    <property type="term" value="C:membrane"/>
    <property type="evidence" value="ECO:0007669"/>
    <property type="project" value="TreeGrafter"/>
</dbReference>
<feature type="binding site" evidence="3">
    <location>
        <position position="29"/>
    </location>
    <ligand>
        <name>substrate</name>
    </ligand>
</feature>
<accession>A0A1H2KAY3</accession>
<feature type="active site" description="Charge relay system" evidence="2">
    <location>
        <position position="228"/>
    </location>
</feature>
<name>A0A1H2KAY3_9ACTN</name>
<dbReference type="GO" id="GO:0052689">
    <property type="term" value="F:carboxylic ester hydrolase activity"/>
    <property type="evidence" value="ECO:0007669"/>
    <property type="project" value="InterPro"/>
</dbReference>
<reference evidence="6" key="1">
    <citation type="submission" date="2016-10" db="EMBL/GenBank/DDBJ databases">
        <authorList>
            <person name="Varghese N."/>
            <person name="Submissions S."/>
        </authorList>
    </citation>
    <scope>NUCLEOTIDE SEQUENCE [LARGE SCALE GENOMIC DNA]</scope>
    <source>
        <strain evidence="6">DSM 45079</strain>
    </source>
</reference>
<dbReference type="InterPro" id="IPR050266">
    <property type="entry name" value="AB_hydrolase_sf"/>
</dbReference>
<evidence type="ECO:0000256" key="3">
    <source>
        <dbReference type="PIRSR" id="PIRSR017388-2"/>
    </source>
</evidence>
<dbReference type="SUPFAM" id="SSF53474">
    <property type="entry name" value="alpha/beta-Hydrolases"/>
    <property type="match status" value="1"/>
</dbReference>
<organism evidence="5 6">
    <name type="scientific">Jiangella alkaliphila</name>
    <dbReference type="NCBI Taxonomy" id="419479"/>
    <lineage>
        <taxon>Bacteria</taxon>
        <taxon>Bacillati</taxon>
        <taxon>Actinomycetota</taxon>
        <taxon>Actinomycetes</taxon>
        <taxon>Jiangellales</taxon>
        <taxon>Jiangellaceae</taxon>
        <taxon>Jiangella</taxon>
    </lineage>
</organism>
<sequence>MLSEGEAVDSVEPYRHDGGPVGVLLCHGFTGSPASLRPWAEQLAGHGYSVELPRLPGHGTTWPDLNATAWPDWYRRVERSLLDLAERCPQVVVAGLSMGGCLALRLAQEHGPLVQGLVLVNPVVTSADKRLLALPLLRLVRRSAAALSGDIAMPGQDERAYDRTPLQALWSQTKMWQVVRRDLAMITQPLLLYRSANDHVVDATSAPVILSGVSSTDVAEVVLRRSYHVATLDYDAPEIFSGAAAFVERVTTKRNRGLPR</sequence>
<evidence type="ECO:0000259" key="4">
    <source>
        <dbReference type="Pfam" id="PF12146"/>
    </source>
</evidence>
<gene>
    <name evidence="5" type="ORF">SAMN04488563_3630</name>
</gene>
<dbReference type="Proteomes" id="UP000182977">
    <property type="component" value="Chromosome I"/>
</dbReference>
<protein>
    <submittedName>
        <fullName evidence="5">Carboxylesterase</fullName>
    </submittedName>
</protein>
<feature type="binding site" evidence="3">
    <location>
        <position position="98"/>
    </location>
    <ligand>
        <name>substrate</name>
    </ligand>
</feature>
<feature type="active site" description="Charge relay system" evidence="2">
    <location>
        <position position="198"/>
    </location>
</feature>
<dbReference type="STRING" id="419479.SAMN04488563_3630"/>
<feature type="domain" description="Serine aminopeptidase S33" evidence="4">
    <location>
        <begin position="23"/>
        <end position="231"/>
    </location>
</feature>
<dbReference type="InterPro" id="IPR029058">
    <property type="entry name" value="AB_hydrolase_fold"/>
</dbReference>
<keyword evidence="1" id="KW-0378">Hydrolase</keyword>
<dbReference type="InterPro" id="IPR022742">
    <property type="entry name" value="Hydrolase_4"/>
</dbReference>
<evidence type="ECO:0000313" key="5">
    <source>
        <dbReference type="EMBL" id="SDU65897.1"/>
    </source>
</evidence>